<evidence type="ECO:0008006" key="4">
    <source>
        <dbReference type="Google" id="ProtNLM"/>
    </source>
</evidence>
<dbReference type="Proteomes" id="UP001642540">
    <property type="component" value="Unassembled WGS sequence"/>
</dbReference>
<keyword evidence="3" id="KW-1185">Reference proteome</keyword>
<protein>
    <recommendedName>
        <fullName evidence="4">Odorant receptor</fullName>
    </recommendedName>
</protein>
<gene>
    <name evidence="2" type="ORF">ODALV1_LOCUS22843</name>
</gene>
<feature type="transmembrane region" description="Helical" evidence="1">
    <location>
        <begin position="136"/>
        <end position="158"/>
    </location>
</feature>
<proteinExistence type="predicted"/>
<evidence type="ECO:0000313" key="2">
    <source>
        <dbReference type="EMBL" id="CAL8129082.1"/>
    </source>
</evidence>
<sequence>MSLTKGALNVLFIIQKCIITPCYFVRPNSSSIRATDEPFLNSRFAQRAWKISQYVRAFLLTLLTWRIRWIFVNWHKSKLSQLGMCFTIFSIKLISLFAQFTVERLKHEIVIGMTQLFKHVKVDGLNRKSEISVRVLCIYGLALSFISFPAALGCFPLIGNHEPLENFLDALMLHGKRSRLISKLAASFVYVSVSTYGAATFLSVMLLVVMFGEATQKLSMELRSSSFRLWGLYGKTFTSKRFEVHCKFAQCLKQFRLLQILTIIGRQLSSDFIAVLAFFGIITASSAAVCALILYQYLPIFVGISCFLIVMIVFTFVFLLSELASSPNTNSIRFKAYWSCLLTSRFCRRQLNSCPVISYSIGVMVVHVRPSTALSISDVILNCTATLALMGDFNRIRTRI</sequence>
<name>A0ABP1RJ68_9HEXA</name>
<keyword evidence="1" id="KW-0472">Membrane</keyword>
<accession>A0ABP1RJ68</accession>
<comment type="caution">
    <text evidence="2">The sequence shown here is derived from an EMBL/GenBank/DDBJ whole genome shotgun (WGS) entry which is preliminary data.</text>
</comment>
<feature type="transmembrane region" description="Helical" evidence="1">
    <location>
        <begin position="300"/>
        <end position="320"/>
    </location>
</feature>
<evidence type="ECO:0000256" key="1">
    <source>
        <dbReference type="SAM" id="Phobius"/>
    </source>
</evidence>
<feature type="transmembrane region" description="Helical" evidence="1">
    <location>
        <begin position="188"/>
        <end position="211"/>
    </location>
</feature>
<keyword evidence="1" id="KW-0812">Transmembrane</keyword>
<dbReference type="EMBL" id="CAXLJM020000076">
    <property type="protein sequence ID" value="CAL8129082.1"/>
    <property type="molecule type" value="Genomic_DNA"/>
</dbReference>
<feature type="transmembrane region" description="Helical" evidence="1">
    <location>
        <begin position="272"/>
        <end position="294"/>
    </location>
</feature>
<reference evidence="2 3" key="1">
    <citation type="submission" date="2024-08" db="EMBL/GenBank/DDBJ databases">
        <authorList>
            <person name="Cucini C."/>
            <person name="Frati F."/>
        </authorList>
    </citation>
    <scope>NUCLEOTIDE SEQUENCE [LARGE SCALE GENOMIC DNA]</scope>
</reference>
<keyword evidence="1" id="KW-1133">Transmembrane helix</keyword>
<organism evidence="2 3">
    <name type="scientific">Orchesella dallaii</name>
    <dbReference type="NCBI Taxonomy" id="48710"/>
    <lineage>
        <taxon>Eukaryota</taxon>
        <taxon>Metazoa</taxon>
        <taxon>Ecdysozoa</taxon>
        <taxon>Arthropoda</taxon>
        <taxon>Hexapoda</taxon>
        <taxon>Collembola</taxon>
        <taxon>Entomobryomorpha</taxon>
        <taxon>Entomobryoidea</taxon>
        <taxon>Orchesellidae</taxon>
        <taxon>Orchesellinae</taxon>
        <taxon>Orchesella</taxon>
    </lineage>
</organism>
<evidence type="ECO:0000313" key="3">
    <source>
        <dbReference type="Proteomes" id="UP001642540"/>
    </source>
</evidence>